<feature type="compositionally biased region" description="Polar residues" evidence="2">
    <location>
        <begin position="339"/>
        <end position="359"/>
    </location>
</feature>
<keyword evidence="5" id="KW-1185">Reference proteome</keyword>
<feature type="compositionally biased region" description="Low complexity" evidence="2">
    <location>
        <begin position="143"/>
        <end position="154"/>
    </location>
</feature>
<gene>
    <name evidence="4" type="ORF">K457DRAFT_21653</name>
</gene>
<feature type="compositionally biased region" description="Low complexity" evidence="2">
    <location>
        <begin position="117"/>
        <end position="135"/>
    </location>
</feature>
<dbReference type="Proteomes" id="UP000078512">
    <property type="component" value="Unassembled WGS sequence"/>
</dbReference>
<accession>A0A197JP38</accession>
<keyword evidence="1" id="KW-0067">ATP-binding</keyword>
<evidence type="ECO:0000259" key="3">
    <source>
        <dbReference type="PROSITE" id="PS50011"/>
    </source>
</evidence>
<dbReference type="STRING" id="1314771.A0A197JP38"/>
<reference evidence="4 5" key="1">
    <citation type="submission" date="2016-05" db="EMBL/GenBank/DDBJ databases">
        <title>Genome sequencing reveals origins of a unique bacterial endosymbiosis in the earliest lineages of terrestrial Fungi.</title>
        <authorList>
            <consortium name="DOE Joint Genome Institute"/>
            <person name="Uehling J."/>
            <person name="Gryganskyi A."/>
            <person name="Hameed K."/>
            <person name="Tschaplinski T."/>
            <person name="Misztal P."/>
            <person name="Wu S."/>
            <person name="Desiro A."/>
            <person name="Vande Pol N."/>
            <person name="Du Z.-Y."/>
            <person name="Zienkiewicz A."/>
            <person name="Zienkiewicz K."/>
            <person name="Morin E."/>
            <person name="Tisserant E."/>
            <person name="Splivallo R."/>
            <person name="Hainaut M."/>
            <person name="Henrissat B."/>
            <person name="Ohm R."/>
            <person name="Kuo A."/>
            <person name="Yan J."/>
            <person name="Lipzen A."/>
            <person name="Nolan M."/>
            <person name="Labutti K."/>
            <person name="Barry K."/>
            <person name="Goldstein A."/>
            <person name="Labbe J."/>
            <person name="Schadt C."/>
            <person name="Tuskan G."/>
            <person name="Grigoriev I."/>
            <person name="Martin F."/>
            <person name="Vilgalys R."/>
            <person name="Bonito G."/>
        </authorList>
    </citation>
    <scope>NUCLEOTIDE SEQUENCE [LARGE SCALE GENOMIC DNA]</scope>
    <source>
        <strain evidence="4 5">AG-77</strain>
    </source>
</reference>
<feature type="region of interest" description="Disordered" evidence="2">
    <location>
        <begin position="117"/>
        <end position="367"/>
    </location>
</feature>
<dbReference type="OrthoDB" id="4062651at2759"/>
<dbReference type="GO" id="GO:0005737">
    <property type="term" value="C:cytoplasm"/>
    <property type="evidence" value="ECO:0007669"/>
    <property type="project" value="TreeGrafter"/>
</dbReference>
<dbReference type="AlphaFoldDB" id="A0A197JP38"/>
<evidence type="ECO:0000313" key="4">
    <source>
        <dbReference type="EMBL" id="OAQ27012.1"/>
    </source>
</evidence>
<dbReference type="InterPro" id="IPR017441">
    <property type="entry name" value="Protein_kinase_ATP_BS"/>
</dbReference>
<protein>
    <submittedName>
        <fullName evidence="4">Kinase-like protein</fullName>
    </submittedName>
</protein>
<dbReference type="Pfam" id="PF00069">
    <property type="entry name" value="Pkinase"/>
    <property type="match status" value="2"/>
</dbReference>
<dbReference type="SUPFAM" id="SSF56112">
    <property type="entry name" value="Protein kinase-like (PK-like)"/>
    <property type="match status" value="1"/>
</dbReference>
<evidence type="ECO:0000313" key="5">
    <source>
        <dbReference type="Proteomes" id="UP000078512"/>
    </source>
</evidence>
<dbReference type="InterPro" id="IPR000719">
    <property type="entry name" value="Prot_kinase_dom"/>
</dbReference>
<evidence type="ECO:0000256" key="1">
    <source>
        <dbReference type="PROSITE-ProRule" id="PRU10141"/>
    </source>
</evidence>
<dbReference type="PROSITE" id="PS00107">
    <property type="entry name" value="PROTEIN_KINASE_ATP"/>
    <property type="match status" value="1"/>
</dbReference>
<feature type="region of interest" description="Disordered" evidence="2">
    <location>
        <begin position="1"/>
        <end position="83"/>
    </location>
</feature>
<feature type="compositionally biased region" description="Polar residues" evidence="2">
    <location>
        <begin position="1"/>
        <end position="11"/>
    </location>
</feature>
<feature type="compositionally biased region" description="Basic and acidic residues" evidence="2">
    <location>
        <begin position="41"/>
        <end position="61"/>
    </location>
</feature>
<dbReference type="GO" id="GO:0010506">
    <property type="term" value="P:regulation of autophagy"/>
    <property type="evidence" value="ECO:0007669"/>
    <property type="project" value="InterPro"/>
</dbReference>
<dbReference type="PANTHER" id="PTHR24348:SF68">
    <property type="entry name" value="SERINE_THREONINE-PROTEIN KINASE ATG1C"/>
    <property type="match status" value="1"/>
</dbReference>
<dbReference type="EMBL" id="KV442061">
    <property type="protein sequence ID" value="OAQ27012.1"/>
    <property type="molecule type" value="Genomic_DNA"/>
</dbReference>
<feature type="domain" description="Protein kinase" evidence="3">
    <location>
        <begin position="437"/>
        <end position="756"/>
    </location>
</feature>
<feature type="compositionally biased region" description="Low complexity" evidence="2">
    <location>
        <begin position="232"/>
        <end position="258"/>
    </location>
</feature>
<name>A0A197JP38_9FUNG</name>
<organism evidence="4 5">
    <name type="scientific">Linnemannia elongata AG-77</name>
    <dbReference type="NCBI Taxonomy" id="1314771"/>
    <lineage>
        <taxon>Eukaryota</taxon>
        <taxon>Fungi</taxon>
        <taxon>Fungi incertae sedis</taxon>
        <taxon>Mucoromycota</taxon>
        <taxon>Mortierellomycotina</taxon>
        <taxon>Mortierellomycetes</taxon>
        <taxon>Mortierellales</taxon>
        <taxon>Mortierellaceae</taxon>
        <taxon>Linnemannia</taxon>
    </lineage>
</organism>
<proteinExistence type="predicted"/>
<dbReference type="InterPro" id="IPR045269">
    <property type="entry name" value="Atg1-like"/>
</dbReference>
<dbReference type="GO" id="GO:0005524">
    <property type="term" value="F:ATP binding"/>
    <property type="evidence" value="ECO:0007669"/>
    <property type="project" value="UniProtKB-UniRule"/>
</dbReference>
<dbReference type="PANTHER" id="PTHR24348">
    <property type="entry name" value="SERINE/THREONINE-PROTEIN KINASE UNC-51-RELATED"/>
    <property type="match status" value="1"/>
</dbReference>
<dbReference type="Gene3D" id="1.10.510.10">
    <property type="entry name" value="Transferase(Phosphotransferase) domain 1"/>
    <property type="match status" value="1"/>
</dbReference>
<feature type="compositionally biased region" description="Polar residues" evidence="2">
    <location>
        <begin position="259"/>
        <end position="286"/>
    </location>
</feature>
<dbReference type="GO" id="GO:0004674">
    <property type="term" value="F:protein serine/threonine kinase activity"/>
    <property type="evidence" value="ECO:0007669"/>
    <property type="project" value="InterPro"/>
</dbReference>
<feature type="compositionally biased region" description="Low complexity" evidence="2">
    <location>
        <begin position="291"/>
        <end position="300"/>
    </location>
</feature>
<dbReference type="InterPro" id="IPR011009">
    <property type="entry name" value="Kinase-like_dom_sf"/>
</dbReference>
<dbReference type="PROSITE" id="PS50011">
    <property type="entry name" value="PROTEIN_KINASE_DOM"/>
    <property type="match status" value="1"/>
</dbReference>
<keyword evidence="4" id="KW-0808">Transferase</keyword>
<feature type="compositionally biased region" description="Low complexity" evidence="2">
    <location>
        <begin position="28"/>
        <end position="40"/>
    </location>
</feature>
<keyword evidence="4" id="KW-0418">Kinase</keyword>
<feature type="binding site" evidence="1">
    <location>
        <position position="471"/>
    </location>
    <ligand>
        <name>ATP</name>
        <dbReference type="ChEBI" id="CHEBI:30616"/>
    </ligand>
</feature>
<feature type="compositionally biased region" description="Polar residues" evidence="2">
    <location>
        <begin position="175"/>
        <end position="187"/>
    </location>
</feature>
<feature type="compositionally biased region" description="Low complexity" evidence="2">
    <location>
        <begin position="320"/>
        <end position="332"/>
    </location>
</feature>
<sequence>MPVPPSLTSLRNPKAPHNITNPHVAILDSTSNNTNDSNTADQDHHLLVDPERRHQDQEQGHPGRSAVATALPSEPYSTLTDGEHPLIGWAHRRWSHQSPGSSSPKVDSSTIDKLSGSLENTLTTSLSKNNNNQNTRTREWESRLSTSLASTLSSVHESFAHASQQQQQQEEDATETVQTDRSYITPHTTATTQAAARPHISIDTSPVALQRRRSPATFEPLPFAHHNRQVTSKSSSTDSSNNSSAFSRHLSNNNSSNNTPSQLSLGFNPCRKTNMNPPTSILSSSVPKGLPTPSTTLSTPPKRRMSLSWNLPPGHPKEITTSSQSSTHALSSAVPILPVTSTDGQDHQTTTNNSHTPNIPFNRYRSKSFSSSVGSEDSFGSTFSSHRSNSLSTTPLVTSSSYSSLPYSPAVAFLSNFVDVTAPKISLDEEGAQVGEYLLGRVIGHGGFSIVREATSIHMDESGQVDRVAVKIVKTQTGAADNDRVQNMLRKEIAIWSQISHPHVLPFLSVEELPTDTFIFCELCTGGHLLNYLSLRSDSLPQSTTPTTPGSAKPLEEDEARVIFNQVAEAVRYLHEEKRIVHRDIKLENVLRHEDGTWKICDFGLAEYQDEEAAACFGESLMTSSDSASAPFASPKYGAGGTTPVKTGQEEKKLEEEDICGGSLAYSSPEQLRSHKPLRCPSSDVWSLGVVLYALLTGRLPFQDEYEPRLQYQILNGRYEDPAECSAEARDLLKNMFRSKPEERWRVGQVKDSAWCKGITDHSLSVGGDFSIAGGAGGGGGGSSFLSSFRSTL</sequence>
<evidence type="ECO:0000256" key="2">
    <source>
        <dbReference type="SAM" id="MobiDB-lite"/>
    </source>
</evidence>
<keyword evidence="1" id="KW-0547">Nucleotide-binding</keyword>
<dbReference type="SMART" id="SM00220">
    <property type="entry name" value="S_TKc"/>
    <property type="match status" value="1"/>
</dbReference>